<evidence type="ECO:0000313" key="4">
    <source>
        <dbReference type="Proteomes" id="UP000075787"/>
    </source>
</evidence>
<dbReference type="AlphaFoldDB" id="A0A162KYC1"/>
<organism evidence="3 4">
    <name type="scientific">Tistrella mobilis</name>
    <dbReference type="NCBI Taxonomy" id="171437"/>
    <lineage>
        <taxon>Bacteria</taxon>
        <taxon>Pseudomonadati</taxon>
        <taxon>Pseudomonadota</taxon>
        <taxon>Alphaproteobacteria</taxon>
        <taxon>Geminicoccales</taxon>
        <taxon>Geminicoccaceae</taxon>
        <taxon>Tistrella</taxon>
    </lineage>
</organism>
<dbReference type="GO" id="GO:0003824">
    <property type="term" value="F:catalytic activity"/>
    <property type="evidence" value="ECO:0007669"/>
    <property type="project" value="InterPro"/>
</dbReference>
<evidence type="ECO:0000256" key="1">
    <source>
        <dbReference type="ARBA" id="ARBA00005254"/>
    </source>
</evidence>
<dbReference type="SUPFAM" id="SSF52096">
    <property type="entry name" value="ClpP/crotonase"/>
    <property type="match status" value="1"/>
</dbReference>
<accession>A0A162KYC1</accession>
<protein>
    <recommendedName>
        <fullName evidence="5">Enoyl-CoA hydratase</fullName>
    </recommendedName>
</protein>
<dbReference type="EMBL" id="LPZR01000156">
    <property type="protein sequence ID" value="KYO52442.1"/>
    <property type="molecule type" value="Genomic_DNA"/>
</dbReference>
<dbReference type="Gene3D" id="3.90.226.10">
    <property type="entry name" value="2-enoyl-CoA Hydratase, Chain A, domain 1"/>
    <property type="match status" value="1"/>
</dbReference>
<evidence type="ECO:0000313" key="3">
    <source>
        <dbReference type="EMBL" id="KYO52442.1"/>
    </source>
</evidence>
<dbReference type="Pfam" id="PF00378">
    <property type="entry name" value="ECH_1"/>
    <property type="match status" value="1"/>
</dbReference>
<dbReference type="InterPro" id="IPR029045">
    <property type="entry name" value="ClpP/crotonase-like_dom_sf"/>
</dbReference>
<name>A0A162KYC1_9PROT</name>
<comment type="caution">
    <text evidence="3">The sequence shown here is derived from an EMBL/GenBank/DDBJ whole genome shotgun (WGS) entry which is preliminary data.</text>
</comment>
<proteinExistence type="inferred from homology"/>
<dbReference type="Proteomes" id="UP000075787">
    <property type="component" value="Unassembled WGS sequence"/>
</dbReference>
<comment type="similarity">
    <text evidence="1 2">Belongs to the enoyl-CoA hydratase/isomerase family.</text>
</comment>
<evidence type="ECO:0008006" key="5">
    <source>
        <dbReference type="Google" id="ProtNLM"/>
    </source>
</evidence>
<dbReference type="CDD" id="cd06558">
    <property type="entry name" value="crotonase-like"/>
    <property type="match status" value="1"/>
</dbReference>
<gene>
    <name evidence="3" type="ORF">AUP44_05525</name>
</gene>
<dbReference type="PROSITE" id="PS00166">
    <property type="entry name" value="ENOYL_COA_HYDRATASE"/>
    <property type="match status" value="1"/>
</dbReference>
<dbReference type="PANTHER" id="PTHR43802:SF1">
    <property type="entry name" value="IP11341P-RELATED"/>
    <property type="match status" value="1"/>
</dbReference>
<dbReference type="InterPro" id="IPR018376">
    <property type="entry name" value="Enoyl-CoA_hyd/isom_CS"/>
</dbReference>
<dbReference type="OrthoDB" id="7957667at2"/>
<evidence type="ECO:0000256" key="2">
    <source>
        <dbReference type="RuleBase" id="RU003707"/>
    </source>
</evidence>
<dbReference type="GeneID" id="97239291"/>
<sequence>MTTASGSAADVSTNGYVDGFAEGAVLLERRGPVAWVRMNMAEKRNAMSEALVQGLARAVDAVEADPGFRVMVITGSGPAFSAGGDLALFQRLVGSGTLDTFDTYLERGRAMFTRIEQFRRPVIAAVNGVTVAGGLELMLTADLVYAAESARIGDGHVKFGVMPGGGSTARLSRRLPFNVASELLLTGRLADPRELAAHGLVNAVLADDALETHVQQVAETIARHSSDGIARIKALHARARDRSLDDALATEVRALLDYARGPDLLEGLTAFVEKRAPRFG</sequence>
<dbReference type="RefSeq" id="WP_062764269.1">
    <property type="nucleotide sequence ID" value="NZ_CP121043.1"/>
</dbReference>
<dbReference type="PANTHER" id="PTHR43802">
    <property type="entry name" value="ENOYL-COA HYDRATASE"/>
    <property type="match status" value="1"/>
</dbReference>
<dbReference type="InterPro" id="IPR001753">
    <property type="entry name" value="Enoyl-CoA_hydra/iso"/>
</dbReference>
<reference evidence="3 4" key="1">
    <citation type="submission" date="2015-12" db="EMBL/GenBank/DDBJ databases">
        <title>Genome sequence of Tistrella mobilis MCCC 1A02139.</title>
        <authorList>
            <person name="Lu L."/>
            <person name="Lai Q."/>
            <person name="Shao Z."/>
            <person name="Qian P."/>
        </authorList>
    </citation>
    <scope>NUCLEOTIDE SEQUENCE [LARGE SCALE GENOMIC DNA]</scope>
    <source>
        <strain evidence="3 4">MCCC 1A02139</strain>
    </source>
</reference>